<dbReference type="PROSITE" id="PS50943">
    <property type="entry name" value="HTH_CROC1"/>
    <property type="match status" value="1"/>
</dbReference>
<dbReference type="InterPro" id="IPR000835">
    <property type="entry name" value="HTH_MarR-typ"/>
</dbReference>
<dbReference type="Gene3D" id="1.10.10.10">
    <property type="entry name" value="Winged helix-like DNA-binding domain superfamily/Winged helix DNA-binding domain"/>
    <property type="match status" value="1"/>
</dbReference>
<evidence type="ECO:0000313" key="6">
    <source>
        <dbReference type="EMBL" id="GIO70123.1"/>
    </source>
</evidence>
<sequence>MGSHVFDNIGVLIHTVDLEISQYLKKQLAPYRLAPEQYLVLALLREEEGLSQNQIAEQLGKDKSGIARMIASLENKGFIRRSGGSQDRRSVEVYLTDQGRELGQTLESIHIAAREILSKGLTEEETSELRRLLGIVRNNVRRV</sequence>
<dbReference type="Proteomes" id="UP000680638">
    <property type="component" value="Unassembled WGS sequence"/>
</dbReference>
<dbReference type="PANTHER" id="PTHR42756:SF1">
    <property type="entry name" value="TRANSCRIPTIONAL REPRESSOR OF EMRAB OPERON"/>
    <property type="match status" value="1"/>
</dbReference>
<gene>
    <name evidence="6" type="ORF">J21TS3_49440</name>
</gene>
<evidence type="ECO:0000256" key="2">
    <source>
        <dbReference type="ARBA" id="ARBA00023125"/>
    </source>
</evidence>
<dbReference type="PANTHER" id="PTHR42756">
    <property type="entry name" value="TRANSCRIPTIONAL REGULATOR, MARR"/>
    <property type="match status" value="1"/>
</dbReference>
<keyword evidence="1" id="KW-0805">Transcription regulation</keyword>
<dbReference type="SMART" id="SM00347">
    <property type="entry name" value="HTH_MARR"/>
    <property type="match status" value="1"/>
</dbReference>
<evidence type="ECO:0000256" key="3">
    <source>
        <dbReference type="ARBA" id="ARBA00023163"/>
    </source>
</evidence>
<dbReference type="InterPro" id="IPR036390">
    <property type="entry name" value="WH_DNA-bd_sf"/>
</dbReference>
<organism evidence="6 7">
    <name type="scientific">Paenibacillus cookii</name>
    <dbReference type="NCBI Taxonomy" id="157839"/>
    <lineage>
        <taxon>Bacteria</taxon>
        <taxon>Bacillati</taxon>
        <taxon>Bacillota</taxon>
        <taxon>Bacilli</taxon>
        <taxon>Bacillales</taxon>
        <taxon>Paenibacillaceae</taxon>
        <taxon>Paenibacillus</taxon>
    </lineage>
</organism>
<feature type="domain" description="HTH cro/C1-type" evidence="4">
    <location>
        <begin position="41"/>
        <end position="69"/>
    </location>
</feature>
<comment type="caution">
    <text evidence="6">The sequence shown here is derived from an EMBL/GenBank/DDBJ whole genome shotgun (WGS) entry which is preliminary data.</text>
</comment>
<dbReference type="SUPFAM" id="SSF46785">
    <property type="entry name" value="Winged helix' DNA-binding domain"/>
    <property type="match status" value="1"/>
</dbReference>
<dbReference type="PRINTS" id="PR00598">
    <property type="entry name" value="HTHMARR"/>
</dbReference>
<proteinExistence type="predicted"/>
<dbReference type="Pfam" id="PF01047">
    <property type="entry name" value="MarR"/>
    <property type="match status" value="1"/>
</dbReference>
<dbReference type="PROSITE" id="PS50995">
    <property type="entry name" value="HTH_MARR_2"/>
    <property type="match status" value="1"/>
</dbReference>
<protein>
    <submittedName>
        <fullName evidence="6">MarR family transcriptional regulator</fullName>
    </submittedName>
</protein>
<feature type="domain" description="HTH marR-type" evidence="5">
    <location>
        <begin position="6"/>
        <end position="138"/>
    </location>
</feature>
<evidence type="ECO:0000259" key="5">
    <source>
        <dbReference type="PROSITE" id="PS50995"/>
    </source>
</evidence>
<evidence type="ECO:0000313" key="7">
    <source>
        <dbReference type="Proteomes" id="UP000680638"/>
    </source>
</evidence>
<evidence type="ECO:0000259" key="4">
    <source>
        <dbReference type="PROSITE" id="PS50943"/>
    </source>
</evidence>
<dbReference type="EMBL" id="BORW01000047">
    <property type="protein sequence ID" value="GIO70123.1"/>
    <property type="molecule type" value="Genomic_DNA"/>
</dbReference>
<accession>A0ABQ4M3Z2</accession>
<dbReference type="InterPro" id="IPR036388">
    <property type="entry name" value="WH-like_DNA-bd_sf"/>
</dbReference>
<evidence type="ECO:0000256" key="1">
    <source>
        <dbReference type="ARBA" id="ARBA00023015"/>
    </source>
</evidence>
<keyword evidence="7" id="KW-1185">Reference proteome</keyword>
<name>A0ABQ4M3Z2_9BACL</name>
<reference evidence="6 7" key="1">
    <citation type="submission" date="2021-03" db="EMBL/GenBank/DDBJ databases">
        <title>Antimicrobial resistance genes in bacteria isolated from Japanese honey, and their potential for conferring macrolide and lincosamide resistance in the American foulbrood pathogen Paenibacillus larvae.</title>
        <authorList>
            <person name="Okamoto M."/>
            <person name="Kumagai M."/>
            <person name="Kanamori H."/>
            <person name="Takamatsu D."/>
        </authorList>
    </citation>
    <scope>NUCLEOTIDE SEQUENCE [LARGE SCALE GENOMIC DNA]</scope>
    <source>
        <strain evidence="6 7">J21TS3</strain>
    </source>
</reference>
<dbReference type="RefSeq" id="WP_036715011.1">
    <property type="nucleotide sequence ID" value="NZ_BORW01000047.1"/>
</dbReference>
<keyword evidence="2" id="KW-0238">DNA-binding</keyword>
<dbReference type="InterPro" id="IPR001387">
    <property type="entry name" value="Cro/C1-type_HTH"/>
</dbReference>
<keyword evidence="3" id="KW-0804">Transcription</keyword>